<dbReference type="GO" id="GO:0005125">
    <property type="term" value="F:cytokine activity"/>
    <property type="evidence" value="ECO:0007669"/>
    <property type="project" value="UniProtKB-KW"/>
</dbReference>
<dbReference type="InterPro" id="IPR014347">
    <property type="entry name" value="Tautomerase/MIF_sf"/>
</dbReference>
<evidence type="ECO:0000256" key="2">
    <source>
        <dbReference type="ARBA" id="ARBA00005851"/>
    </source>
</evidence>
<comment type="catalytic activity">
    <reaction evidence="7">
        <text>L-dopachrome = 5,6-dihydroxyindole-2-carboxylate</text>
        <dbReference type="Rhea" id="RHEA:13041"/>
        <dbReference type="ChEBI" id="CHEBI:16875"/>
        <dbReference type="ChEBI" id="CHEBI:57509"/>
        <dbReference type="EC" id="5.3.3.12"/>
    </reaction>
</comment>
<evidence type="ECO:0000256" key="3">
    <source>
        <dbReference type="ARBA" id="ARBA00022514"/>
    </source>
</evidence>
<evidence type="ECO:0000256" key="9">
    <source>
        <dbReference type="ARBA" id="ARBA00039086"/>
    </source>
</evidence>
<sequence length="100" mass="10870">MSDLGQLLVQAMDVPTKSIAVMIHPDQQLTFGDTKDPCALCSLRSIGKTGGPRNENYSKILCEFLNKQLRIPPDRVYINFIDVSAGNVGWNGSTFAGVAL</sequence>
<dbReference type="Gene3D" id="3.30.429.10">
    <property type="entry name" value="Macrophage Migration Inhibitory Factor"/>
    <property type="match status" value="1"/>
</dbReference>
<dbReference type="PANTHER" id="PTHR11954:SF6">
    <property type="entry name" value="MACROPHAGE MIGRATION INHIBITORY FACTOR"/>
    <property type="match status" value="1"/>
</dbReference>
<dbReference type="SUPFAM" id="SSF55331">
    <property type="entry name" value="Tautomerase/MIF"/>
    <property type="match status" value="1"/>
</dbReference>
<gene>
    <name evidence="14" type="ORF">GDO78_007332</name>
</gene>
<dbReference type="InterPro" id="IPR001398">
    <property type="entry name" value="Macrophage_inhib_fac"/>
</dbReference>
<keyword evidence="4" id="KW-0964">Secreted</keyword>
<evidence type="ECO:0000256" key="11">
    <source>
        <dbReference type="ARBA" id="ARBA00041631"/>
    </source>
</evidence>
<evidence type="ECO:0000313" key="14">
    <source>
        <dbReference type="EMBL" id="KAG9487427.1"/>
    </source>
</evidence>
<accession>A0A8J6FGD4</accession>
<evidence type="ECO:0000256" key="13">
    <source>
        <dbReference type="ARBA" id="ARBA00042730"/>
    </source>
</evidence>
<dbReference type="PANTHER" id="PTHR11954">
    <property type="entry name" value="D-DOPACHROME DECARBOXYLASE"/>
    <property type="match status" value="1"/>
</dbReference>
<organism evidence="14 15">
    <name type="scientific">Eleutherodactylus coqui</name>
    <name type="common">Puerto Rican coqui</name>
    <dbReference type="NCBI Taxonomy" id="57060"/>
    <lineage>
        <taxon>Eukaryota</taxon>
        <taxon>Metazoa</taxon>
        <taxon>Chordata</taxon>
        <taxon>Craniata</taxon>
        <taxon>Vertebrata</taxon>
        <taxon>Euteleostomi</taxon>
        <taxon>Amphibia</taxon>
        <taxon>Batrachia</taxon>
        <taxon>Anura</taxon>
        <taxon>Neobatrachia</taxon>
        <taxon>Hyloidea</taxon>
        <taxon>Eleutherodactylidae</taxon>
        <taxon>Eleutherodactylinae</taxon>
        <taxon>Eleutherodactylus</taxon>
        <taxon>Eleutherodactylus</taxon>
    </lineage>
</organism>
<dbReference type="Pfam" id="PF01187">
    <property type="entry name" value="MIF"/>
    <property type="match status" value="1"/>
</dbReference>
<evidence type="ECO:0000313" key="15">
    <source>
        <dbReference type="Proteomes" id="UP000770717"/>
    </source>
</evidence>
<comment type="catalytic activity">
    <reaction evidence="6">
        <text>3-phenylpyruvate = enol-phenylpyruvate</text>
        <dbReference type="Rhea" id="RHEA:17097"/>
        <dbReference type="ChEBI" id="CHEBI:16815"/>
        <dbReference type="ChEBI" id="CHEBI:18005"/>
        <dbReference type="EC" id="5.3.2.1"/>
    </reaction>
</comment>
<dbReference type="GO" id="GO:0004167">
    <property type="term" value="F:dopachrome isomerase activity"/>
    <property type="evidence" value="ECO:0007669"/>
    <property type="project" value="UniProtKB-EC"/>
</dbReference>
<reference evidence="14" key="1">
    <citation type="thesis" date="2020" institute="ProQuest LLC" country="789 East Eisenhower Parkway, Ann Arbor, MI, USA">
        <title>Comparative Genomics and Chromosome Evolution.</title>
        <authorList>
            <person name="Mudd A.B."/>
        </authorList>
    </citation>
    <scope>NUCLEOTIDE SEQUENCE</scope>
    <source>
        <strain evidence="14">HN-11 Male</strain>
        <tissue evidence="14">Kidney and liver</tissue>
    </source>
</reference>
<evidence type="ECO:0000256" key="4">
    <source>
        <dbReference type="ARBA" id="ARBA00022525"/>
    </source>
</evidence>
<keyword evidence="5" id="KW-0413">Isomerase</keyword>
<evidence type="ECO:0000256" key="10">
    <source>
        <dbReference type="ARBA" id="ARBA00039619"/>
    </source>
</evidence>
<evidence type="ECO:0000256" key="12">
    <source>
        <dbReference type="ARBA" id="ARBA00041912"/>
    </source>
</evidence>
<protein>
    <recommendedName>
        <fullName evidence="10">Macrophage migration inhibitory factor</fullName>
        <ecNumber evidence="9">5.3.2.1</ecNumber>
        <ecNumber evidence="8">5.3.3.12</ecNumber>
    </recommendedName>
    <alternativeName>
        <fullName evidence="13">L-dopachrome isomerase</fullName>
    </alternativeName>
    <alternativeName>
        <fullName evidence="11">L-dopachrome tautomerase</fullName>
    </alternativeName>
    <alternativeName>
        <fullName evidence="12">Phenylpyruvate tautomerase</fullName>
    </alternativeName>
</protein>
<dbReference type="GO" id="GO:0050178">
    <property type="term" value="F:phenylpyruvate tautomerase activity"/>
    <property type="evidence" value="ECO:0007669"/>
    <property type="project" value="UniProtKB-EC"/>
</dbReference>
<dbReference type="EC" id="5.3.2.1" evidence="9"/>
<evidence type="ECO:0000256" key="1">
    <source>
        <dbReference type="ARBA" id="ARBA00004613"/>
    </source>
</evidence>
<comment type="subcellular location">
    <subcellularLocation>
        <location evidence="1">Secreted</location>
    </subcellularLocation>
</comment>
<keyword evidence="15" id="KW-1185">Reference proteome</keyword>
<dbReference type="EMBL" id="WNTK01000003">
    <property type="protein sequence ID" value="KAG9487427.1"/>
    <property type="molecule type" value="Genomic_DNA"/>
</dbReference>
<keyword evidence="3" id="KW-0202">Cytokine</keyword>
<dbReference type="Proteomes" id="UP000770717">
    <property type="component" value="Unassembled WGS sequence"/>
</dbReference>
<comment type="similarity">
    <text evidence="2">Belongs to the MIF family.</text>
</comment>
<name>A0A8J6FGD4_ELECQ</name>
<dbReference type="EC" id="5.3.3.12" evidence="8"/>
<evidence type="ECO:0000256" key="5">
    <source>
        <dbReference type="ARBA" id="ARBA00023235"/>
    </source>
</evidence>
<dbReference type="OrthoDB" id="255819at2759"/>
<proteinExistence type="inferred from homology"/>
<evidence type="ECO:0000256" key="6">
    <source>
        <dbReference type="ARBA" id="ARBA00036735"/>
    </source>
</evidence>
<dbReference type="AlphaFoldDB" id="A0A8J6FGD4"/>
<evidence type="ECO:0000256" key="7">
    <source>
        <dbReference type="ARBA" id="ARBA00036823"/>
    </source>
</evidence>
<dbReference type="GO" id="GO:0005615">
    <property type="term" value="C:extracellular space"/>
    <property type="evidence" value="ECO:0007669"/>
    <property type="project" value="UniProtKB-KW"/>
</dbReference>
<comment type="caution">
    <text evidence="14">The sequence shown here is derived from an EMBL/GenBank/DDBJ whole genome shotgun (WGS) entry which is preliminary data.</text>
</comment>
<evidence type="ECO:0000256" key="8">
    <source>
        <dbReference type="ARBA" id="ARBA00038932"/>
    </source>
</evidence>